<accession>A0AAP4UZ64</accession>
<proteinExistence type="predicted"/>
<dbReference type="Proteomes" id="UP001171508">
    <property type="component" value="Unassembled WGS sequence"/>
</dbReference>
<evidence type="ECO:0000256" key="9">
    <source>
        <dbReference type="ARBA" id="ARBA00023136"/>
    </source>
</evidence>
<keyword evidence="5 10" id="KW-0812">Transmembrane</keyword>
<dbReference type="RefSeq" id="WP_175531156.1">
    <property type="nucleotide sequence ID" value="NZ_JABWGL010000016.1"/>
</dbReference>
<keyword evidence="2" id="KW-0813">Transport</keyword>
<feature type="transmembrane region" description="Helical" evidence="10">
    <location>
        <begin position="68"/>
        <end position="92"/>
    </location>
</feature>
<feature type="transmembrane region" description="Helical" evidence="10">
    <location>
        <begin position="122"/>
        <end position="142"/>
    </location>
</feature>
<feature type="transmembrane region" description="Helical" evidence="10">
    <location>
        <begin position="6"/>
        <end position="25"/>
    </location>
</feature>
<keyword evidence="3" id="KW-1003">Cell membrane</keyword>
<protein>
    <submittedName>
        <fullName evidence="11">TrkH family potassium uptake protein</fullName>
    </submittedName>
</protein>
<evidence type="ECO:0000256" key="10">
    <source>
        <dbReference type="SAM" id="Phobius"/>
    </source>
</evidence>
<evidence type="ECO:0000256" key="5">
    <source>
        <dbReference type="ARBA" id="ARBA00022692"/>
    </source>
</evidence>
<dbReference type="InterPro" id="IPR003445">
    <property type="entry name" value="Cat_transpt"/>
</dbReference>
<evidence type="ECO:0000256" key="1">
    <source>
        <dbReference type="ARBA" id="ARBA00004651"/>
    </source>
</evidence>
<feature type="transmembrane region" description="Helical" evidence="10">
    <location>
        <begin position="220"/>
        <end position="239"/>
    </location>
</feature>
<feature type="transmembrane region" description="Helical" evidence="10">
    <location>
        <begin position="404"/>
        <end position="425"/>
    </location>
</feature>
<evidence type="ECO:0000313" key="11">
    <source>
        <dbReference type="EMBL" id="MDN5133023.1"/>
    </source>
</evidence>
<dbReference type="Pfam" id="PF02386">
    <property type="entry name" value="TrkH"/>
    <property type="match status" value="1"/>
</dbReference>
<dbReference type="GO" id="GO:0015379">
    <property type="term" value="F:potassium:chloride symporter activity"/>
    <property type="evidence" value="ECO:0007669"/>
    <property type="project" value="InterPro"/>
</dbReference>
<reference evidence="11" key="1">
    <citation type="journal article" date="2023" name="Microorganisms">
        <title>Genomic Characterization of Arcobacter butzleri Strains Isolated from Various Sources in Lithuania.</title>
        <authorList>
            <person name="Uljanovas D."/>
            <person name="Golz G."/>
            <person name="Fleischmann S."/>
            <person name="Kudirkiene E."/>
            <person name="Kasetiene N."/>
            <person name="Grineviciene A."/>
            <person name="Tamuleviciene E."/>
            <person name="Aksomaitiene J."/>
            <person name="Alter T."/>
            <person name="Malakauskas M."/>
        </authorList>
    </citation>
    <scope>NUCLEOTIDE SEQUENCE</scope>
    <source>
        <strain evidence="11">H19</strain>
    </source>
</reference>
<keyword evidence="9 10" id="KW-0472">Membrane</keyword>
<evidence type="ECO:0000256" key="6">
    <source>
        <dbReference type="ARBA" id="ARBA00022958"/>
    </source>
</evidence>
<evidence type="ECO:0000256" key="3">
    <source>
        <dbReference type="ARBA" id="ARBA00022475"/>
    </source>
</evidence>
<gene>
    <name evidence="11" type="ORF">PJV92_09855</name>
</gene>
<sequence length="442" mass="49311">MMDHRYVKSIFLGYVLIIFLGALILSLPICHIGELKFIDAIFTSASATSVTGLIVKSTSEDFTFWGELVILILIQSGGIGYMTLVIIFFLSLKQNINFDAKRAIKQSLDLPNLDAKEFVKKIILVVFLIELIGATILSFQFLEKYELKDAIWYGIFHSISAFNNAGFSLFTDCLISYQGDFITLFTLSMLIIFGGLGYFVLIEIYENRKFSKRFSIHTRIMLYGTLILIIGGMFLFLSIEWNNPKTFGELDFFEKILNSFFLSVNFRTSGFNSIDLSYLKDSSLFFSTIFMMIGAGQGGTAGGMKITTVAILIISVIYILKDSNQQPNIFKRTIEQKHINKALAIIISSSFFVLFATLLLVETQNLPFIKILFEVVSAFGTVGVSTGNGGILSLSEQFDSFGKSLIIVLMIGGRLGVFAFGIILLGKAKTKHFKYPVGKIVI</sequence>
<dbReference type="PANTHER" id="PTHR32024">
    <property type="entry name" value="TRK SYSTEM POTASSIUM UPTAKE PROTEIN TRKG-RELATED"/>
    <property type="match status" value="1"/>
</dbReference>
<dbReference type="PANTHER" id="PTHR32024:SF1">
    <property type="entry name" value="KTR SYSTEM POTASSIUM UPTAKE PROTEIN B"/>
    <property type="match status" value="1"/>
</dbReference>
<dbReference type="EMBL" id="JAQJJM010000027">
    <property type="protein sequence ID" value="MDN5133023.1"/>
    <property type="molecule type" value="Genomic_DNA"/>
</dbReference>
<dbReference type="NCBIfam" id="TIGR00933">
    <property type="entry name" value="2a38"/>
    <property type="match status" value="1"/>
</dbReference>
<keyword evidence="4" id="KW-0633">Potassium transport</keyword>
<organism evidence="11 12">
    <name type="scientific">Aliarcobacter butzleri</name>
    <dbReference type="NCBI Taxonomy" id="28197"/>
    <lineage>
        <taxon>Bacteria</taxon>
        <taxon>Pseudomonadati</taxon>
        <taxon>Campylobacterota</taxon>
        <taxon>Epsilonproteobacteria</taxon>
        <taxon>Campylobacterales</taxon>
        <taxon>Arcobacteraceae</taxon>
        <taxon>Aliarcobacter</taxon>
    </lineage>
</organism>
<reference evidence="11" key="2">
    <citation type="submission" date="2023-01" db="EMBL/GenBank/DDBJ databases">
        <authorList>
            <person name="Uljanovas D."/>
        </authorList>
    </citation>
    <scope>NUCLEOTIDE SEQUENCE</scope>
    <source>
        <strain evidence="11">H19</strain>
    </source>
</reference>
<dbReference type="AlphaFoldDB" id="A0AAP4UZ64"/>
<evidence type="ECO:0000256" key="8">
    <source>
        <dbReference type="ARBA" id="ARBA00023065"/>
    </source>
</evidence>
<dbReference type="InterPro" id="IPR004772">
    <property type="entry name" value="TrkH"/>
</dbReference>
<comment type="subcellular location">
    <subcellularLocation>
        <location evidence="1">Cell membrane</location>
        <topology evidence="1">Multi-pass membrane protein</topology>
    </subcellularLocation>
</comment>
<comment type="caution">
    <text evidence="11">The sequence shown here is derived from an EMBL/GenBank/DDBJ whole genome shotgun (WGS) entry which is preliminary data.</text>
</comment>
<feature type="transmembrane region" description="Helical" evidence="10">
    <location>
        <begin position="181"/>
        <end position="200"/>
    </location>
</feature>
<evidence type="ECO:0000256" key="4">
    <source>
        <dbReference type="ARBA" id="ARBA00022538"/>
    </source>
</evidence>
<evidence type="ECO:0000313" key="12">
    <source>
        <dbReference type="Proteomes" id="UP001171508"/>
    </source>
</evidence>
<keyword evidence="6" id="KW-0630">Potassium</keyword>
<dbReference type="GO" id="GO:0005886">
    <property type="term" value="C:plasma membrane"/>
    <property type="evidence" value="ECO:0007669"/>
    <property type="project" value="UniProtKB-SubCell"/>
</dbReference>
<evidence type="ECO:0000256" key="2">
    <source>
        <dbReference type="ARBA" id="ARBA00022448"/>
    </source>
</evidence>
<keyword evidence="7 10" id="KW-1133">Transmembrane helix</keyword>
<evidence type="ECO:0000256" key="7">
    <source>
        <dbReference type="ARBA" id="ARBA00022989"/>
    </source>
</evidence>
<keyword evidence="8" id="KW-0406">Ion transport</keyword>
<feature type="transmembrane region" description="Helical" evidence="10">
    <location>
        <begin position="341"/>
        <end position="361"/>
    </location>
</feature>
<feature type="transmembrane region" description="Helical" evidence="10">
    <location>
        <begin position="289"/>
        <end position="320"/>
    </location>
</feature>
<name>A0AAP4UZ64_9BACT</name>